<sequence length="970" mass="104923">MQRRVFELDQTRQAACGSVVTALACSTVECSGEQQVSSSSSSTRTQEGAQSRQGQLLVGLDDGRIEEYRDPDQGGGYGGLRLYRTTRCGNKQKPVDQVCVVSQGESKMACALSGGSLWILPGDADSGGEHDASQVKLSALKGCFRLSADNTNRGCRSLLCACRFSLAPGLPKRLKLVVLELGETLGSDQGIRSRKRHGSARVTHEQAVETQPGGGSCDLGPPSAVREVAWFGDSVLLRTDARFAQFSLSTELGREVFATTTPASALASGGGDPGWESREGGEGRQGLVPLPGGQSCLLVAGDLGMTVSGEGEPTGSVVQFPAEPEAVHASCDPYLLAVFAKSVYVYDSRKGPRDSHSQTLNLPIFLSPNKPGRVVVESMMGSGGSSSSVLVVVAHGTDLFFLARTGLEDQCREALRQGRHEECLAIAETSSREEERVELEQNSRAEAGIALLHQGRTREALGYLRGCAGFGEEQILPLFPKYCARWLHRVRRRRFWSMSPPLGELVVEEGEGAEEGAKRLVAEFLRDRRAERGEGESEGESRDGVDTLLCHLWLDCGEAKALEALCGEAGNEVCVEAVEGRMREAGRIHALALLRENTGNLLGACELWCGLADGKRTEVELREGSFLSGLAGGEEERQRKLVGEVARAVAAAGKGSACALSCLPWLMRRDPQAALGLLREAGYGAGEAVELLGELGPDHPERWRYLDFAVAERGSVDPAHHTDLALALAALWGSLPEIDRGSAKGAEVRARLLEFLEGSDYYNTGAALKCLSRHPSLSLETVAVCRKRGDHAESLRILTFVLKDNERAVAYCEDLGTQEGYLLLLDMLLNPPEGPALYAEAVRLLSSTGASLNPLRVLEALSDAMPMPLAYETLARMLRERQHRKRAQQVLKGLARANEVSVAHRRVARLSEHVEMTEDRACRVCNVRIGTKVFGLYPNGVLVCYRCMMRRGEDAKHVCPVTGRDFQEEI</sequence>
<protein>
    <submittedName>
        <fullName evidence="3">Vacuolar sorting protein</fullName>
    </submittedName>
</protein>
<dbReference type="InterPro" id="IPR032914">
    <property type="entry name" value="Vam6/VPS39/TRAP1"/>
</dbReference>
<feature type="region of interest" description="Disordered" evidence="1">
    <location>
        <begin position="189"/>
        <end position="218"/>
    </location>
</feature>
<dbReference type="GO" id="GO:0006914">
    <property type="term" value="P:autophagy"/>
    <property type="evidence" value="ECO:0007669"/>
    <property type="project" value="TreeGrafter"/>
</dbReference>
<accession>A0AAX4P5E8</accession>
<dbReference type="PANTHER" id="PTHR12894">
    <property type="entry name" value="CNH DOMAIN CONTAINING"/>
    <property type="match status" value="1"/>
</dbReference>
<feature type="compositionally biased region" description="Polar residues" evidence="1">
    <location>
        <begin position="43"/>
        <end position="54"/>
    </location>
</feature>
<dbReference type="Proteomes" id="UP001472866">
    <property type="component" value="Chromosome 03"/>
</dbReference>
<dbReference type="AlphaFoldDB" id="A0AAX4P5E8"/>
<dbReference type="PROSITE" id="PS51257">
    <property type="entry name" value="PROKAR_LIPOPROTEIN"/>
    <property type="match status" value="1"/>
</dbReference>
<feature type="domain" description="Vacuolar sorting protein 39/Transforming growth factor beta receptor-associated zinc finger" evidence="2">
    <location>
        <begin position="911"/>
        <end position="950"/>
    </location>
</feature>
<organism evidence="3 4">
    <name type="scientific">Chloropicon roscoffensis</name>
    <dbReference type="NCBI Taxonomy" id="1461544"/>
    <lineage>
        <taxon>Eukaryota</taxon>
        <taxon>Viridiplantae</taxon>
        <taxon>Chlorophyta</taxon>
        <taxon>Chloropicophyceae</taxon>
        <taxon>Chloropicales</taxon>
        <taxon>Chloropicaceae</taxon>
        <taxon>Chloropicon</taxon>
    </lineage>
</organism>
<dbReference type="GO" id="GO:0005737">
    <property type="term" value="C:cytoplasm"/>
    <property type="evidence" value="ECO:0007669"/>
    <property type="project" value="TreeGrafter"/>
</dbReference>
<reference evidence="3 4" key="1">
    <citation type="submission" date="2024-03" db="EMBL/GenBank/DDBJ databases">
        <title>Complete genome sequence of the green alga Chloropicon roscoffensis RCC1871.</title>
        <authorList>
            <person name="Lemieux C."/>
            <person name="Pombert J.-F."/>
            <person name="Otis C."/>
            <person name="Turmel M."/>
        </authorList>
    </citation>
    <scope>NUCLEOTIDE SEQUENCE [LARGE SCALE GENOMIC DNA]</scope>
    <source>
        <strain evidence="3 4">RCC1871</strain>
    </source>
</reference>
<feature type="region of interest" description="Disordered" evidence="1">
    <location>
        <begin position="263"/>
        <end position="284"/>
    </location>
</feature>
<evidence type="ECO:0000259" key="2">
    <source>
        <dbReference type="Pfam" id="PF10367"/>
    </source>
</evidence>
<feature type="region of interest" description="Disordered" evidence="1">
    <location>
        <begin position="36"/>
        <end position="56"/>
    </location>
</feature>
<dbReference type="PANTHER" id="PTHR12894:SF27">
    <property type="entry name" value="TRANSFORMING GROWTH FACTOR-BETA RECEPTOR-ASSOCIATED PROTEIN 1"/>
    <property type="match status" value="1"/>
</dbReference>
<dbReference type="GO" id="GO:0034058">
    <property type="term" value="P:endosomal vesicle fusion"/>
    <property type="evidence" value="ECO:0007669"/>
    <property type="project" value="TreeGrafter"/>
</dbReference>
<dbReference type="Pfam" id="PF10367">
    <property type="entry name" value="zf-Vps39_C"/>
    <property type="match status" value="1"/>
</dbReference>
<evidence type="ECO:0000256" key="1">
    <source>
        <dbReference type="SAM" id="MobiDB-lite"/>
    </source>
</evidence>
<gene>
    <name evidence="3" type="ORF">HKI87_03g26760</name>
</gene>
<evidence type="ECO:0000313" key="4">
    <source>
        <dbReference type="Proteomes" id="UP001472866"/>
    </source>
</evidence>
<name>A0AAX4P5E8_9CHLO</name>
<evidence type="ECO:0000313" key="3">
    <source>
        <dbReference type="EMBL" id="WZN61142.1"/>
    </source>
</evidence>
<proteinExistence type="predicted"/>
<dbReference type="InterPro" id="IPR019453">
    <property type="entry name" value="VPS39/TGFA1_Znf"/>
</dbReference>
<keyword evidence="4" id="KW-1185">Reference proteome</keyword>
<dbReference type="EMBL" id="CP151503">
    <property type="protein sequence ID" value="WZN61142.1"/>
    <property type="molecule type" value="Genomic_DNA"/>
</dbReference>
<dbReference type="GO" id="GO:0016020">
    <property type="term" value="C:membrane"/>
    <property type="evidence" value="ECO:0007669"/>
    <property type="project" value="TreeGrafter"/>
</dbReference>